<reference evidence="15" key="1">
    <citation type="submission" date="2020-01" db="EMBL/GenBank/DDBJ databases">
        <title>Draft genome sequence of the Termite Coptotermes fromosanus.</title>
        <authorList>
            <person name="Itakura S."/>
            <person name="Yosikawa Y."/>
            <person name="Umezawa K."/>
        </authorList>
    </citation>
    <scope>NUCLEOTIDE SEQUENCE [LARGE SCALE GENOMIC DNA]</scope>
</reference>
<keyword evidence="8" id="KW-0833">Ubl conjugation pathway</keyword>
<accession>A0A6L2PGG9</accession>
<evidence type="ECO:0000256" key="11">
    <source>
        <dbReference type="ARBA" id="ARBA00023136"/>
    </source>
</evidence>
<dbReference type="InterPro" id="IPR001841">
    <property type="entry name" value="Znf_RING"/>
</dbReference>
<evidence type="ECO:0000256" key="7">
    <source>
        <dbReference type="ARBA" id="ARBA00022771"/>
    </source>
</evidence>
<dbReference type="AlphaFoldDB" id="A0A6L2PGG9"/>
<dbReference type="Pfam" id="PF13639">
    <property type="entry name" value="zf-RING_2"/>
    <property type="match status" value="1"/>
</dbReference>
<comment type="caution">
    <text evidence="14">The sequence shown here is derived from an EMBL/GenBank/DDBJ whole genome shotgun (WGS) entry which is preliminary data.</text>
</comment>
<keyword evidence="4" id="KW-0808">Transferase</keyword>
<evidence type="ECO:0000256" key="8">
    <source>
        <dbReference type="ARBA" id="ARBA00022786"/>
    </source>
</evidence>
<gene>
    <name evidence="14" type="ORF">Cfor_05061</name>
</gene>
<proteinExistence type="predicted"/>
<feature type="non-terminal residue" evidence="14">
    <location>
        <position position="1"/>
    </location>
</feature>
<feature type="domain" description="RING-type" evidence="13">
    <location>
        <begin position="27"/>
        <end position="68"/>
    </location>
</feature>
<evidence type="ECO:0000256" key="9">
    <source>
        <dbReference type="ARBA" id="ARBA00022833"/>
    </source>
</evidence>
<keyword evidence="15" id="KW-1185">Reference proteome</keyword>
<name>A0A6L2PGG9_COPFO</name>
<evidence type="ECO:0000313" key="15">
    <source>
        <dbReference type="Proteomes" id="UP000502823"/>
    </source>
</evidence>
<evidence type="ECO:0000256" key="12">
    <source>
        <dbReference type="PROSITE-ProRule" id="PRU00175"/>
    </source>
</evidence>
<keyword evidence="9" id="KW-0862">Zinc</keyword>
<dbReference type="GO" id="GO:0061630">
    <property type="term" value="F:ubiquitin protein ligase activity"/>
    <property type="evidence" value="ECO:0007669"/>
    <property type="project" value="UniProtKB-EC"/>
</dbReference>
<keyword evidence="7 12" id="KW-0863">Zinc-finger</keyword>
<evidence type="ECO:0000256" key="10">
    <source>
        <dbReference type="ARBA" id="ARBA00022989"/>
    </source>
</evidence>
<dbReference type="PANTHER" id="PTHR45977:SF13">
    <property type="entry name" value="GB|AAF27103.1"/>
    <property type="match status" value="1"/>
</dbReference>
<evidence type="ECO:0000256" key="2">
    <source>
        <dbReference type="ARBA" id="ARBA00004141"/>
    </source>
</evidence>
<dbReference type="InterPro" id="IPR013083">
    <property type="entry name" value="Znf_RING/FYVE/PHD"/>
</dbReference>
<dbReference type="PANTHER" id="PTHR45977">
    <property type="entry name" value="TARGET OF ERK KINASE MPK-1"/>
    <property type="match status" value="1"/>
</dbReference>
<comment type="subcellular location">
    <subcellularLocation>
        <location evidence="2">Membrane</location>
        <topology evidence="2">Multi-pass membrane protein</topology>
    </subcellularLocation>
</comment>
<evidence type="ECO:0000256" key="4">
    <source>
        <dbReference type="ARBA" id="ARBA00022679"/>
    </source>
</evidence>
<sequence length="184" mass="20758">MSEDLITELPVTQVYRGQALLNRGQQCCQCVAPYQVRQAVRVLPCGHQFHAACVSRWLQHASNSCPLDGAPVGPVLRHRSLQLGCGLNRMETGKYRKQTEIFPEPPLLHQALETSLQVKGLSLLDRRDFHKKQQLQQPDKSATPFMVSSRHYSAKLGFSGQFHRILLALTALVLSRDTFNEIKQ</sequence>
<dbReference type="SMART" id="SM00184">
    <property type="entry name" value="RING"/>
    <property type="match status" value="1"/>
</dbReference>
<dbReference type="OrthoDB" id="8062037at2759"/>
<evidence type="ECO:0000259" key="13">
    <source>
        <dbReference type="PROSITE" id="PS50089"/>
    </source>
</evidence>
<dbReference type="GO" id="GO:0016567">
    <property type="term" value="P:protein ubiquitination"/>
    <property type="evidence" value="ECO:0007669"/>
    <property type="project" value="TreeGrafter"/>
</dbReference>
<comment type="catalytic activity">
    <reaction evidence="1">
        <text>S-ubiquitinyl-[E2 ubiquitin-conjugating enzyme]-L-cysteine + [acceptor protein]-L-lysine = [E2 ubiquitin-conjugating enzyme]-L-cysteine + N(6)-ubiquitinyl-[acceptor protein]-L-lysine.</text>
        <dbReference type="EC" id="2.3.2.27"/>
    </reaction>
</comment>
<evidence type="ECO:0000256" key="6">
    <source>
        <dbReference type="ARBA" id="ARBA00022723"/>
    </source>
</evidence>
<keyword evidence="10" id="KW-1133">Transmembrane helix</keyword>
<protein>
    <recommendedName>
        <fullName evidence="3">RING-type E3 ubiquitin transferase</fullName>
        <ecNumber evidence="3">2.3.2.27</ecNumber>
    </recommendedName>
</protein>
<dbReference type="EC" id="2.3.2.27" evidence="3"/>
<evidence type="ECO:0000256" key="3">
    <source>
        <dbReference type="ARBA" id="ARBA00012483"/>
    </source>
</evidence>
<dbReference type="EMBL" id="BLKM01000149">
    <property type="protein sequence ID" value="GFG29508.1"/>
    <property type="molecule type" value="Genomic_DNA"/>
</dbReference>
<dbReference type="PROSITE" id="PS50089">
    <property type="entry name" value="ZF_RING_2"/>
    <property type="match status" value="1"/>
</dbReference>
<organism evidence="14 15">
    <name type="scientific">Coptotermes formosanus</name>
    <name type="common">Formosan subterranean termite</name>
    <dbReference type="NCBI Taxonomy" id="36987"/>
    <lineage>
        <taxon>Eukaryota</taxon>
        <taxon>Metazoa</taxon>
        <taxon>Ecdysozoa</taxon>
        <taxon>Arthropoda</taxon>
        <taxon>Hexapoda</taxon>
        <taxon>Insecta</taxon>
        <taxon>Pterygota</taxon>
        <taxon>Neoptera</taxon>
        <taxon>Polyneoptera</taxon>
        <taxon>Dictyoptera</taxon>
        <taxon>Blattodea</taxon>
        <taxon>Blattoidea</taxon>
        <taxon>Termitoidae</taxon>
        <taxon>Rhinotermitidae</taxon>
        <taxon>Coptotermes</taxon>
    </lineage>
</organism>
<dbReference type="SUPFAM" id="SSF57850">
    <property type="entry name" value="RING/U-box"/>
    <property type="match status" value="1"/>
</dbReference>
<dbReference type="GO" id="GO:0008270">
    <property type="term" value="F:zinc ion binding"/>
    <property type="evidence" value="ECO:0007669"/>
    <property type="project" value="UniProtKB-KW"/>
</dbReference>
<dbReference type="Proteomes" id="UP000502823">
    <property type="component" value="Unassembled WGS sequence"/>
</dbReference>
<dbReference type="GO" id="GO:0006511">
    <property type="term" value="P:ubiquitin-dependent protein catabolic process"/>
    <property type="evidence" value="ECO:0007669"/>
    <property type="project" value="TreeGrafter"/>
</dbReference>
<keyword evidence="5" id="KW-0812">Transmembrane</keyword>
<dbReference type="Gene3D" id="3.30.40.10">
    <property type="entry name" value="Zinc/RING finger domain, C3HC4 (zinc finger)"/>
    <property type="match status" value="1"/>
</dbReference>
<keyword evidence="6" id="KW-0479">Metal-binding</keyword>
<keyword evidence="11" id="KW-0472">Membrane</keyword>
<evidence type="ECO:0000256" key="1">
    <source>
        <dbReference type="ARBA" id="ARBA00000900"/>
    </source>
</evidence>
<dbReference type="InParanoid" id="A0A6L2PGG9"/>
<evidence type="ECO:0000313" key="14">
    <source>
        <dbReference type="EMBL" id="GFG29508.1"/>
    </source>
</evidence>
<dbReference type="GO" id="GO:0016020">
    <property type="term" value="C:membrane"/>
    <property type="evidence" value="ECO:0007669"/>
    <property type="project" value="UniProtKB-SubCell"/>
</dbReference>
<evidence type="ECO:0000256" key="5">
    <source>
        <dbReference type="ARBA" id="ARBA00022692"/>
    </source>
</evidence>